<feature type="transmembrane region" description="Helical" evidence="1">
    <location>
        <begin position="162"/>
        <end position="179"/>
    </location>
</feature>
<keyword evidence="1" id="KW-0812">Transmembrane</keyword>
<reference evidence="3" key="1">
    <citation type="submission" date="2016-10" db="EMBL/GenBank/DDBJ databases">
        <authorList>
            <person name="Varghese N."/>
            <person name="Submissions S."/>
        </authorList>
    </citation>
    <scope>NUCLEOTIDE SEQUENCE [LARGE SCALE GENOMIC DNA]</scope>
    <source>
        <strain evidence="3">B4,CECT 8067,JCM 17497</strain>
    </source>
</reference>
<feature type="transmembrane region" description="Helical" evidence="1">
    <location>
        <begin position="291"/>
        <end position="309"/>
    </location>
</feature>
<evidence type="ECO:0000313" key="2">
    <source>
        <dbReference type="EMBL" id="SDJ34624.1"/>
    </source>
</evidence>
<feature type="transmembrane region" description="Helical" evidence="1">
    <location>
        <begin position="130"/>
        <end position="150"/>
    </location>
</feature>
<accession>A0A1G8SZN2</accession>
<dbReference type="STRING" id="1095776.SAMN04515672_0260"/>
<sequence>MYRPAQLAGYLALLLTAGALLVGSVLAPAEMPSGTIGIQLGIILTAAVAGAIEHRRELEAFEPAAFGRTDAVDAVAVVIGAVVTYALSVHAGVGPVLASALVGLAAGLAVPKVGAPVYCGSFVGMASPAVFGSLESVAVAGVVAGLGFVATTESFGGVGGKLGTLAMFGCLATAALLGLDFAEAGAPQWELAHLIVPVAVAGAVATVVLSVRLEWGAVVGSGVVGVVAGVAFPLAVPEVGATLAAVAFCASFVGMSSADRLDGALAIGIAGGLSGVVFLLVAPAFEGSGGKLGTIAFISCIGLLGALELREVAVERFR</sequence>
<feature type="transmembrane region" description="Helical" evidence="1">
    <location>
        <begin position="72"/>
        <end position="91"/>
    </location>
</feature>
<dbReference type="EMBL" id="FNFE01000001">
    <property type="protein sequence ID" value="SDJ34624.1"/>
    <property type="molecule type" value="Genomic_DNA"/>
</dbReference>
<gene>
    <name evidence="2" type="ORF">SAMN04515672_0260</name>
</gene>
<protein>
    <submittedName>
        <fullName evidence="2">Uncharacterized protein</fullName>
    </submittedName>
</protein>
<feature type="transmembrane region" description="Helical" evidence="1">
    <location>
        <begin position="191"/>
        <end position="211"/>
    </location>
</feature>
<dbReference type="OrthoDB" id="241667at2157"/>
<keyword evidence="1" id="KW-1133">Transmembrane helix</keyword>
<keyword evidence="1" id="KW-0472">Membrane</keyword>
<proteinExistence type="predicted"/>
<dbReference type="AlphaFoldDB" id="A0A1G8SZN2"/>
<feature type="transmembrane region" description="Helical" evidence="1">
    <location>
        <begin position="7"/>
        <end position="27"/>
    </location>
</feature>
<evidence type="ECO:0000313" key="3">
    <source>
        <dbReference type="Proteomes" id="UP000198882"/>
    </source>
</evidence>
<organism evidence="2 3">
    <name type="scientific">Natronorubrum texcoconense</name>
    <dbReference type="NCBI Taxonomy" id="1095776"/>
    <lineage>
        <taxon>Archaea</taxon>
        <taxon>Methanobacteriati</taxon>
        <taxon>Methanobacteriota</taxon>
        <taxon>Stenosarchaea group</taxon>
        <taxon>Halobacteria</taxon>
        <taxon>Halobacteriales</taxon>
        <taxon>Natrialbaceae</taxon>
        <taxon>Natronorubrum</taxon>
    </lineage>
</organism>
<feature type="transmembrane region" description="Helical" evidence="1">
    <location>
        <begin position="223"/>
        <end position="253"/>
    </location>
</feature>
<feature type="transmembrane region" description="Helical" evidence="1">
    <location>
        <begin position="265"/>
        <end position="285"/>
    </location>
</feature>
<dbReference type="RefSeq" id="WP_090302822.1">
    <property type="nucleotide sequence ID" value="NZ_FNFE01000001.1"/>
</dbReference>
<feature type="transmembrane region" description="Helical" evidence="1">
    <location>
        <begin position="33"/>
        <end position="52"/>
    </location>
</feature>
<keyword evidence="3" id="KW-1185">Reference proteome</keyword>
<name>A0A1G8SZN2_9EURY</name>
<evidence type="ECO:0000256" key="1">
    <source>
        <dbReference type="SAM" id="Phobius"/>
    </source>
</evidence>
<dbReference type="Proteomes" id="UP000198882">
    <property type="component" value="Unassembled WGS sequence"/>
</dbReference>